<proteinExistence type="predicted"/>
<protein>
    <submittedName>
        <fullName evidence="2">Uncharacterized protein</fullName>
    </submittedName>
</protein>
<accession>A0A0B7NGA8</accession>
<organism evidence="2 3">
    <name type="scientific">Parasitella parasitica</name>
    <dbReference type="NCBI Taxonomy" id="35722"/>
    <lineage>
        <taxon>Eukaryota</taxon>
        <taxon>Fungi</taxon>
        <taxon>Fungi incertae sedis</taxon>
        <taxon>Mucoromycota</taxon>
        <taxon>Mucoromycotina</taxon>
        <taxon>Mucoromycetes</taxon>
        <taxon>Mucorales</taxon>
        <taxon>Mucorineae</taxon>
        <taxon>Mucoraceae</taxon>
        <taxon>Parasitella</taxon>
    </lineage>
</organism>
<dbReference type="EMBL" id="LN731540">
    <property type="protein sequence ID" value="CEP14572.1"/>
    <property type="molecule type" value="Genomic_DNA"/>
</dbReference>
<evidence type="ECO:0000256" key="1">
    <source>
        <dbReference type="SAM" id="MobiDB-lite"/>
    </source>
</evidence>
<dbReference type="STRING" id="35722.A0A0B7NGA8"/>
<reference evidence="2 3" key="1">
    <citation type="submission" date="2014-09" db="EMBL/GenBank/DDBJ databases">
        <authorList>
            <person name="Ellenberger Sabrina"/>
        </authorList>
    </citation>
    <scope>NUCLEOTIDE SEQUENCE [LARGE SCALE GENOMIC DNA]</scope>
    <source>
        <strain evidence="2 3">CBS 412.66</strain>
    </source>
</reference>
<dbReference type="Proteomes" id="UP000054107">
    <property type="component" value="Unassembled WGS sequence"/>
</dbReference>
<gene>
    <name evidence="2" type="primary">PARPA_08766.1 scaffold 34659</name>
</gene>
<name>A0A0B7NGA8_9FUNG</name>
<evidence type="ECO:0000313" key="2">
    <source>
        <dbReference type="EMBL" id="CEP14572.1"/>
    </source>
</evidence>
<feature type="region of interest" description="Disordered" evidence="1">
    <location>
        <begin position="46"/>
        <end position="69"/>
    </location>
</feature>
<evidence type="ECO:0000313" key="3">
    <source>
        <dbReference type="Proteomes" id="UP000054107"/>
    </source>
</evidence>
<feature type="compositionally biased region" description="Acidic residues" evidence="1">
    <location>
        <begin position="49"/>
        <end position="69"/>
    </location>
</feature>
<dbReference type="OrthoDB" id="2669721at2759"/>
<keyword evidence="3" id="KW-1185">Reference proteome</keyword>
<sequence>MVVELADANGYFKMGELPDKRDSGMEGVTVTVLSPLQAANNEVPLYAADEPDDEPSDDESVQVDDTVEDKDQEASRICLIDTKYKTSGVAKNGSDEVVCVYDWTSFENVGPNSYTKSELISTELKNSNKPFQTMKIMSIGDIISHLIADSVPRRELRYRHNLDADHHDDEQPDDEMERISPRICIPNDGFVIDKRGSRLFTITYVLLLNYRPKKEPASFSSCLSVILADIQWLSTHGMVVNTPNNLSICLRVHCLVAGGDIPAVFDWSRCVYHSSEYGCRICYSKVVNPENRPQGLYFPDTDAAMRTREDYREANSILGYNGRCLFTDTSITNSRPLDKQNKVLPQALKDIGKQIEKTRSFIPVAFDGAFQDIVQKIRGTRAYIVPTLFIPKMTNTQVAKAIMRLTRGISLSLYWESTERTLNENDACFRFFHNYCKRKISDKQLSVSIL</sequence>
<dbReference type="AlphaFoldDB" id="A0A0B7NGA8"/>